<keyword evidence="6" id="KW-0732">Signal</keyword>
<dbReference type="InterPro" id="IPR018232">
    <property type="entry name" value="Glyco_hydro_37_CS"/>
</dbReference>
<comment type="caution">
    <text evidence="7">The sequence shown here is derived from an EMBL/GenBank/DDBJ whole genome shotgun (WGS) entry which is preliminary data.</text>
</comment>
<feature type="signal peptide" evidence="6">
    <location>
        <begin position="1"/>
        <end position="23"/>
    </location>
</feature>
<dbReference type="InterPro" id="IPR001661">
    <property type="entry name" value="Glyco_hydro_37"/>
</dbReference>
<dbReference type="InterPro" id="IPR008928">
    <property type="entry name" value="6-hairpin_glycosidase_sf"/>
</dbReference>
<dbReference type="GO" id="GO:0005993">
    <property type="term" value="P:trehalose catabolic process"/>
    <property type="evidence" value="ECO:0007669"/>
    <property type="project" value="TreeGrafter"/>
</dbReference>
<evidence type="ECO:0000256" key="3">
    <source>
        <dbReference type="ARBA" id="ARBA00023295"/>
    </source>
</evidence>
<evidence type="ECO:0000313" key="7">
    <source>
        <dbReference type="EMBL" id="KAI9250995.1"/>
    </source>
</evidence>
<feature type="chain" id="PRO_5042141480" description="Trehalase" evidence="6">
    <location>
        <begin position="24"/>
        <end position="625"/>
    </location>
</feature>
<accession>A0AAD5PA17</accession>
<dbReference type="PROSITE" id="PS00927">
    <property type="entry name" value="TREHALASE_1"/>
    <property type="match status" value="1"/>
</dbReference>
<dbReference type="AlphaFoldDB" id="A0AAD5PA17"/>
<evidence type="ECO:0000256" key="4">
    <source>
        <dbReference type="RuleBase" id="RU361180"/>
    </source>
</evidence>
<dbReference type="PRINTS" id="PR00744">
    <property type="entry name" value="GLHYDRLASE37"/>
</dbReference>
<dbReference type="EC" id="3.2.1.28" evidence="4"/>
<evidence type="ECO:0000313" key="8">
    <source>
        <dbReference type="Proteomes" id="UP001209540"/>
    </source>
</evidence>
<comment type="catalytic activity">
    <reaction evidence="4">
        <text>alpha,alpha-trehalose + H2O = alpha-D-glucose + beta-D-glucose</text>
        <dbReference type="Rhea" id="RHEA:32675"/>
        <dbReference type="ChEBI" id="CHEBI:15377"/>
        <dbReference type="ChEBI" id="CHEBI:15903"/>
        <dbReference type="ChEBI" id="CHEBI:16551"/>
        <dbReference type="ChEBI" id="CHEBI:17925"/>
        <dbReference type="EC" id="3.2.1.28"/>
    </reaction>
</comment>
<dbReference type="PROSITE" id="PS00928">
    <property type="entry name" value="TREHALASE_2"/>
    <property type="match status" value="1"/>
</dbReference>
<keyword evidence="8" id="KW-1185">Reference proteome</keyword>
<dbReference type="Pfam" id="PF01204">
    <property type="entry name" value="Trehalase"/>
    <property type="match status" value="2"/>
</dbReference>
<dbReference type="PANTHER" id="PTHR23403:SF1">
    <property type="entry name" value="TREHALASE"/>
    <property type="match status" value="1"/>
</dbReference>
<gene>
    <name evidence="7" type="ORF">BDA99DRAFT_206368</name>
</gene>
<reference evidence="7" key="1">
    <citation type="journal article" date="2022" name="IScience">
        <title>Evolution of zygomycete secretomes and the origins of terrestrial fungal ecologies.</title>
        <authorList>
            <person name="Chang Y."/>
            <person name="Wang Y."/>
            <person name="Mondo S."/>
            <person name="Ahrendt S."/>
            <person name="Andreopoulos W."/>
            <person name="Barry K."/>
            <person name="Beard J."/>
            <person name="Benny G.L."/>
            <person name="Blankenship S."/>
            <person name="Bonito G."/>
            <person name="Cuomo C."/>
            <person name="Desiro A."/>
            <person name="Gervers K.A."/>
            <person name="Hundley H."/>
            <person name="Kuo A."/>
            <person name="LaButti K."/>
            <person name="Lang B.F."/>
            <person name="Lipzen A."/>
            <person name="O'Donnell K."/>
            <person name="Pangilinan J."/>
            <person name="Reynolds N."/>
            <person name="Sandor L."/>
            <person name="Smith M.E."/>
            <person name="Tsang A."/>
            <person name="Grigoriev I.V."/>
            <person name="Stajich J.E."/>
            <person name="Spatafora J.W."/>
        </authorList>
    </citation>
    <scope>NUCLEOTIDE SEQUENCE</scope>
    <source>
        <strain evidence="7">RSA 2281</strain>
    </source>
</reference>
<sequence>MHLHGIHVWICLVAIITAATVHGASHISCNSPIYCDGPLLRTVQLARLFPDSKTFVDMPTKKPVDQVLEAFEVMGGEKASREDIASFVNENFNSPGSELVQYSVEAYDPPLWLDTVNDPVYRGWLELLNDAWRNLTFIYDTSKLCDGCVTSALPVKRPFVVPGGRFREFYYWDTYFAIRGLLLSDLDDLARDMLDNLLDFVDTYGFIPNGARIYYLNRSQPPLLTEMIKIYYEKTGDKAFLHKSLPVLDKEYTFWHTNTTVRLDSEHTLNRYAVDNTSPRPESYVEDYDTAHYDPPLNATERSELYSNLASGAESGWDYSSRWTKTKHITNNNPMSILRQLNTRNIIPVDLNAILWSIENTLAEWHTAPSRKLYYQHQASERLRAMDAYLWNPEYHAFYDYNLSSHQQSIEFTPAGMVPFWLGAIPDRVYASLPRVFDNVIKALKTDPGILTTSIYNTTMQWDWPNGWPPLQYITIRAMLNVDQWIRQGNHHDNDNTTPNENTNSTNNDGSAIPLSGDYYDDIAMDFSKLARILGERYAASAFCSWYKTGGSLPGLLDRIAANTDDDGHMFEKFDVRNMGLAGSGGEYTVQIGFGWTNGVALWIFNTFADYKAPDCTSAFSYPIR</sequence>
<evidence type="ECO:0000256" key="5">
    <source>
        <dbReference type="SAM" id="MobiDB-lite"/>
    </source>
</evidence>
<dbReference type="EMBL" id="JAIXMP010000031">
    <property type="protein sequence ID" value="KAI9250995.1"/>
    <property type="molecule type" value="Genomic_DNA"/>
</dbReference>
<dbReference type="SUPFAM" id="SSF48208">
    <property type="entry name" value="Six-hairpin glycosidases"/>
    <property type="match status" value="1"/>
</dbReference>
<feature type="compositionally biased region" description="Low complexity" evidence="5">
    <location>
        <begin position="496"/>
        <end position="509"/>
    </location>
</feature>
<dbReference type="InterPro" id="IPR012341">
    <property type="entry name" value="6hp_glycosidase-like_sf"/>
</dbReference>
<organism evidence="7 8">
    <name type="scientific">Phascolomyces articulosus</name>
    <dbReference type="NCBI Taxonomy" id="60185"/>
    <lineage>
        <taxon>Eukaryota</taxon>
        <taxon>Fungi</taxon>
        <taxon>Fungi incertae sedis</taxon>
        <taxon>Mucoromycota</taxon>
        <taxon>Mucoromycotina</taxon>
        <taxon>Mucoromycetes</taxon>
        <taxon>Mucorales</taxon>
        <taxon>Lichtheimiaceae</taxon>
        <taxon>Phascolomyces</taxon>
    </lineage>
</organism>
<keyword evidence="2 4" id="KW-0378">Hydrolase</keyword>
<reference evidence="7" key="2">
    <citation type="submission" date="2023-02" db="EMBL/GenBank/DDBJ databases">
        <authorList>
            <consortium name="DOE Joint Genome Institute"/>
            <person name="Mondo S.J."/>
            <person name="Chang Y."/>
            <person name="Wang Y."/>
            <person name="Ahrendt S."/>
            <person name="Andreopoulos W."/>
            <person name="Barry K."/>
            <person name="Beard J."/>
            <person name="Benny G.L."/>
            <person name="Blankenship S."/>
            <person name="Bonito G."/>
            <person name="Cuomo C."/>
            <person name="Desiro A."/>
            <person name="Gervers K.A."/>
            <person name="Hundley H."/>
            <person name="Kuo A."/>
            <person name="LaButti K."/>
            <person name="Lang B.F."/>
            <person name="Lipzen A."/>
            <person name="O'Donnell K."/>
            <person name="Pangilinan J."/>
            <person name="Reynolds N."/>
            <person name="Sandor L."/>
            <person name="Smith M.W."/>
            <person name="Tsang A."/>
            <person name="Grigoriev I.V."/>
            <person name="Stajich J.E."/>
            <person name="Spatafora J.W."/>
        </authorList>
    </citation>
    <scope>NUCLEOTIDE SEQUENCE</scope>
    <source>
        <strain evidence="7">RSA 2281</strain>
    </source>
</reference>
<proteinExistence type="inferred from homology"/>
<evidence type="ECO:0000256" key="2">
    <source>
        <dbReference type="ARBA" id="ARBA00022801"/>
    </source>
</evidence>
<name>A0AAD5PA17_9FUNG</name>
<feature type="region of interest" description="Disordered" evidence="5">
    <location>
        <begin position="490"/>
        <end position="511"/>
    </location>
</feature>
<protein>
    <recommendedName>
        <fullName evidence="4">Trehalase</fullName>
        <ecNumber evidence="4">3.2.1.28</ecNumber>
    </recommendedName>
    <alternativeName>
        <fullName evidence="4">Alpha-trehalose glucohydrolase</fullName>
    </alternativeName>
</protein>
<dbReference type="Gene3D" id="1.50.10.10">
    <property type="match status" value="1"/>
</dbReference>
<evidence type="ECO:0000256" key="1">
    <source>
        <dbReference type="ARBA" id="ARBA00005615"/>
    </source>
</evidence>
<comment type="similarity">
    <text evidence="1 4">Belongs to the glycosyl hydrolase 37 family.</text>
</comment>
<evidence type="ECO:0000256" key="6">
    <source>
        <dbReference type="SAM" id="SignalP"/>
    </source>
</evidence>
<keyword evidence="3 4" id="KW-0326">Glycosidase</keyword>
<dbReference type="GO" id="GO:0004555">
    <property type="term" value="F:alpha,alpha-trehalase activity"/>
    <property type="evidence" value="ECO:0007669"/>
    <property type="project" value="UniProtKB-EC"/>
</dbReference>
<dbReference type="Proteomes" id="UP001209540">
    <property type="component" value="Unassembled WGS sequence"/>
</dbReference>
<dbReference type="PANTHER" id="PTHR23403">
    <property type="entry name" value="TREHALASE"/>
    <property type="match status" value="1"/>
</dbReference>